<evidence type="ECO:0000313" key="2">
    <source>
        <dbReference type="Proteomes" id="UP001207528"/>
    </source>
</evidence>
<dbReference type="InterPro" id="IPR027417">
    <property type="entry name" value="P-loop_NTPase"/>
</dbReference>
<evidence type="ECO:0008006" key="3">
    <source>
        <dbReference type="Google" id="ProtNLM"/>
    </source>
</evidence>
<reference evidence="1" key="1">
    <citation type="submission" date="2020-07" db="EMBL/GenBank/DDBJ databases">
        <authorList>
            <person name="Pettersson B.M.F."/>
            <person name="Behra P.R.K."/>
            <person name="Ramesh M."/>
            <person name="Das S."/>
            <person name="Dasgupta S."/>
            <person name="Kirsebom L.A."/>
        </authorList>
    </citation>
    <scope>NUCLEOTIDE SEQUENCE</scope>
    <source>
        <strain evidence="1">DSM 44203</strain>
    </source>
</reference>
<proteinExistence type="predicted"/>
<dbReference type="Pfam" id="PF03237">
    <property type="entry name" value="Terminase_6N"/>
    <property type="match status" value="1"/>
</dbReference>
<evidence type="ECO:0000313" key="1">
    <source>
        <dbReference type="EMBL" id="MCV7022097.1"/>
    </source>
</evidence>
<protein>
    <recommendedName>
        <fullName evidence="3">Terminase</fullName>
    </recommendedName>
</protein>
<reference evidence="1" key="2">
    <citation type="journal article" date="2022" name="BMC Genomics">
        <title>Comparative genome analysis of mycobacteria focusing on tRNA and non-coding RNA.</title>
        <authorList>
            <person name="Behra P.R.K."/>
            <person name="Pettersson B.M.F."/>
            <person name="Ramesh M."/>
            <person name="Das S."/>
            <person name="Dasgupta S."/>
            <person name="Kirsebom L.A."/>
        </authorList>
    </citation>
    <scope>NUCLEOTIDE SEQUENCE</scope>
    <source>
        <strain evidence="1">DSM 44203</strain>
    </source>
</reference>
<accession>A0AAW5SEB1</accession>
<dbReference type="Proteomes" id="UP001207528">
    <property type="component" value="Unassembled WGS sequence"/>
</dbReference>
<name>A0AAW5SEB1_MYCNV</name>
<dbReference type="AlphaFoldDB" id="A0AAW5SEB1"/>
<organism evidence="1 2">
    <name type="scientific">Mycolicibacterium novocastrense</name>
    <name type="common">Mycobacterium novocastrense</name>
    <dbReference type="NCBI Taxonomy" id="59813"/>
    <lineage>
        <taxon>Bacteria</taxon>
        <taxon>Bacillati</taxon>
        <taxon>Actinomycetota</taxon>
        <taxon>Actinomycetes</taxon>
        <taxon>Mycobacteriales</taxon>
        <taxon>Mycobacteriaceae</taxon>
        <taxon>Mycolicibacterium</taxon>
    </lineage>
</organism>
<dbReference type="Gene3D" id="3.40.50.300">
    <property type="entry name" value="P-loop containing nucleotide triphosphate hydrolases"/>
    <property type="match status" value="1"/>
</dbReference>
<comment type="caution">
    <text evidence="1">The sequence shown here is derived from an EMBL/GenBank/DDBJ whole genome shotgun (WGS) entry which is preliminary data.</text>
</comment>
<gene>
    <name evidence="1" type="ORF">H7I77_01860</name>
</gene>
<dbReference type="RefSeq" id="WP_067389646.1">
    <property type="nucleotide sequence ID" value="NZ_BCTA01000029.1"/>
</dbReference>
<dbReference type="EMBL" id="JACKTI010000016">
    <property type="protein sequence ID" value="MCV7022097.1"/>
    <property type="molecule type" value="Genomic_DNA"/>
</dbReference>
<sequence length="499" mass="53845">MLVAARSLQAARARCAAAVRPATPAELARRLDPKFVVTPTIRLLSDLAVRSVSEPDQRDIVTTPPRTGKSRLLAIWTVVWALARDPDTQIVLVSYSDELAQAHSREARQLINEHANYLGFRLSQDKTAVGRWRVDGHAGGLLATGINSGVTGFGADMMIIDDPVKDAAEADSAAHRRRVINEYRSTLATRVHPGGSVLLVMTRWAPGDLAGELLDSEPEVWRHTNIPAVAESGIPDALQREPGVVMTSALGYTADHFAAARRTSGERAWFALYEGVPTAPEGGLIKRGWLDNWRMPAAPSAPSMTVVGVDPSDSGSGDSCGIVAASLTRDGVVAVIADVSAPMTSDQWARAAVELAVDVGASEIAVESFAARETYQRVVNDAMRRYRLNRPVRVTAWPPKGSGRGGGDAIARSSALLQGLETGTTRIAGHLPELEQAAVQWQQHQHQPDVLAALVVAHDVLSHSLGQQWHIVSPLDIERRSRDRPIASIPEYLRRRISG</sequence>